<reference evidence="2" key="1">
    <citation type="journal article" date="2019" name="Int. J. Syst. Evol. Microbiol.">
        <title>The Global Catalogue of Microorganisms (GCM) 10K type strain sequencing project: providing services to taxonomists for standard genome sequencing and annotation.</title>
        <authorList>
            <consortium name="The Broad Institute Genomics Platform"/>
            <consortium name="The Broad Institute Genome Sequencing Center for Infectious Disease"/>
            <person name="Wu L."/>
            <person name="Ma J."/>
        </authorList>
    </citation>
    <scope>NUCLEOTIDE SEQUENCE [LARGE SCALE GENOMIC DNA]</scope>
    <source>
        <strain evidence="2">CGMCC 1.15043</strain>
    </source>
</reference>
<keyword evidence="2" id="KW-1185">Reference proteome</keyword>
<accession>A0ABQ1ETT2</accession>
<dbReference type="EMBL" id="BMHE01000018">
    <property type="protein sequence ID" value="GFZ86999.1"/>
    <property type="molecule type" value="Genomic_DNA"/>
</dbReference>
<dbReference type="Proteomes" id="UP000615455">
    <property type="component" value="Unassembled WGS sequence"/>
</dbReference>
<name>A0ABQ1ETT2_9BACL</name>
<evidence type="ECO:0000313" key="2">
    <source>
        <dbReference type="Proteomes" id="UP000615455"/>
    </source>
</evidence>
<organism evidence="1 2">
    <name type="scientific">Paenibacillus marchantiophytorum</name>
    <dbReference type="NCBI Taxonomy" id="1619310"/>
    <lineage>
        <taxon>Bacteria</taxon>
        <taxon>Bacillati</taxon>
        <taxon>Bacillota</taxon>
        <taxon>Bacilli</taxon>
        <taxon>Bacillales</taxon>
        <taxon>Paenibacillaceae</taxon>
        <taxon>Paenibacillus</taxon>
    </lineage>
</organism>
<proteinExistence type="predicted"/>
<dbReference type="RefSeq" id="WP_189013653.1">
    <property type="nucleotide sequence ID" value="NZ_BMHE01000018.1"/>
</dbReference>
<sequence>MDKELVDIDRKKDKYFKLFEDDILTSQSLKEKLADIDKGKYQLQKRKVEIESQINENNTGTVSAAVVKGILGEFVKLFYKLSSEQRKQLVHTVIKRITVSEDRKIDMIELKFDEYINQ</sequence>
<gene>
    <name evidence="1" type="ORF">GCM10008018_36450</name>
</gene>
<comment type="caution">
    <text evidence="1">The sequence shown here is derived from an EMBL/GenBank/DDBJ whole genome shotgun (WGS) entry which is preliminary data.</text>
</comment>
<protein>
    <submittedName>
        <fullName evidence="1">Uncharacterized protein</fullName>
    </submittedName>
</protein>
<evidence type="ECO:0000313" key="1">
    <source>
        <dbReference type="EMBL" id="GFZ86999.1"/>
    </source>
</evidence>